<evidence type="ECO:0000256" key="1">
    <source>
        <dbReference type="ARBA" id="ARBA00000085"/>
    </source>
</evidence>
<dbReference type="SUPFAM" id="SSF55874">
    <property type="entry name" value="ATPase domain of HSP90 chaperone/DNA topoisomerase II/histidine kinase"/>
    <property type="match status" value="1"/>
</dbReference>
<feature type="domain" description="Histidine kinase/HSP90-like ATPase" evidence="10">
    <location>
        <begin position="587"/>
        <end position="678"/>
    </location>
</feature>
<evidence type="ECO:0000256" key="9">
    <source>
        <dbReference type="SAM" id="Phobius"/>
    </source>
</evidence>
<keyword evidence="9" id="KW-0812">Transmembrane</keyword>
<dbReference type="PANTHER" id="PTHR24421:SF10">
    <property type="entry name" value="NITRATE_NITRITE SENSOR PROTEIN NARQ"/>
    <property type="match status" value="1"/>
</dbReference>
<dbReference type="Pfam" id="PF07730">
    <property type="entry name" value="HisKA_3"/>
    <property type="match status" value="1"/>
</dbReference>
<dbReference type="RefSeq" id="WP_013863858.1">
    <property type="nucleotide sequence ID" value="NC_015635.1"/>
</dbReference>
<dbReference type="HOGENOM" id="CLU_021898_1_0_11"/>
<dbReference type="InterPro" id="IPR036890">
    <property type="entry name" value="HATPase_C_sf"/>
</dbReference>
<feature type="transmembrane region" description="Helical" evidence="9">
    <location>
        <begin position="65"/>
        <end position="87"/>
    </location>
</feature>
<keyword evidence="9" id="KW-0472">Membrane</keyword>
<name>F5XKB7_MICPN</name>
<evidence type="ECO:0000259" key="10">
    <source>
        <dbReference type="SMART" id="SM00387"/>
    </source>
</evidence>
<dbReference type="InterPro" id="IPR003594">
    <property type="entry name" value="HATPase_dom"/>
</dbReference>
<dbReference type="STRING" id="1032480.MLP_29750"/>
<comment type="catalytic activity">
    <reaction evidence="1">
        <text>ATP + protein L-histidine = ADP + protein N-phospho-L-histidine.</text>
        <dbReference type="EC" id="2.7.13.3"/>
    </reaction>
</comment>
<keyword evidence="5" id="KW-0547">Nucleotide-binding</keyword>
<reference evidence="11 12" key="1">
    <citation type="submission" date="2011-05" db="EMBL/GenBank/DDBJ databases">
        <title>Whole genome sequence of Microlunatus phosphovorus NM-1.</title>
        <authorList>
            <person name="Hosoyama A."/>
            <person name="Sasaki K."/>
            <person name="Harada T."/>
            <person name="Igarashi R."/>
            <person name="Kawakoshi A."/>
            <person name="Sasagawa M."/>
            <person name="Fukada J."/>
            <person name="Nakamura S."/>
            <person name="Katano Y."/>
            <person name="Hanada S."/>
            <person name="Kamagata Y."/>
            <person name="Nakamura N."/>
            <person name="Yamazaki S."/>
            <person name="Fujita N."/>
        </authorList>
    </citation>
    <scope>NUCLEOTIDE SEQUENCE [LARGE SCALE GENOMIC DNA]</scope>
    <source>
        <strain evidence="12">ATCC 700054 / DSM 10555 / JCM 9379 / NBRC 101784 / NCIMB 13414 / VKM Ac-1990 / NM-1</strain>
    </source>
</reference>
<dbReference type="SMART" id="SM00387">
    <property type="entry name" value="HATPase_c"/>
    <property type="match status" value="1"/>
</dbReference>
<gene>
    <name evidence="11" type="ordered locus">MLP_29750</name>
</gene>
<organism evidence="11 12">
    <name type="scientific">Microlunatus phosphovorus (strain ATCC 700054 / DSM 10555 / JCM 9379 / NBRC 101784 / NCIMB 13414 / VKM Ac-1990 / NM-1)</name>
    <dbReference type="NCBI Taxonomy" id="1032480"/>
    <lineage>
        <taxon>Bacteria</taxon>
        <taxon>Bacillati</taxon>
        <taxon>Actinomycetota</taxon>
        <taxon>Actinomycetes</taxon>
        <taxon>Propionibacteriales</taxon>
        <taxon>Propionibacteriaceae</taxon>
        <taxon>Microlunatus</taxon>
    </lineage>
</organism>
<dbReference type="GO" id="GO:0000155">
    <property type="term" value="F:phosphorelay sensor kinase activity"/>
    <property type="evidence" value="ECO:0007669"/>
    <property type="project" value="InterPro"/>
</dbReference>
<dbReference type="GO" id="GO:0046983">
    <property type="term" value="F:protein dimerization activity"/>
    <property type="evidence" value="ECO:0007669"/>
    <property type="project" value="InterPro"/>
</dbReference>
<feature type="transmembrane region" description="Helical" evidence="9">
    <location>
        <begin position="142"/>
        <end position="165"/>
    </location>
</feature>
<evidence type="ECO:0000256" key="6">
    <source>
        <dbReference type="ARBA" id="ARBA00022777"/>
    </source>
</evidence>
<feature type="transmembrane region" description="Helical" evidence="9">
    <location>
        <begin position="185"/>
        <end position="214"/>
    </location>
</feature>
<evidence type="ECO:0000313" key="12">
    <source>
        <dbReference type="Proteomes" id="UP000007947"/>
    </source>
</evidence>
<dbReference type="Pfam" id="PF02518">
    <property type="entry name" value="HATPase_c"/>
    <property type="match status" value="1"/>
</dbReference>
<feature type="transmembrane region" description="Helical" evidence="9">
    <location>
        <begin position="38"/>
        <end position="58"/>
    </location>
</feature>
<keyword evidence="12" id="KW-1185">Reference proteome</keyword>
<dbReference type="InterPro" id="IPR011712">
    <property type="entry name" value="Sig_transdc_His_kin_sub3_dim/P"/>
</dbReference>
<evidence type="ECO:0000313" key="11">
    <source>
        <dbReference type="EMBL" id="BAK35989.1"/>
    </source>
</evidence>
<evidence type="ECO:0000256" key="3">
    <source>
        <dbReference type="ARBA" id="ARBA00022553"/>
    </source>
</evidence>
<dbReference type="GO" id="GO:0016020">
    <property type="term" value="C:membrane"/>
    <property type="evidence" value="ECO:0007669"/>
    <property type="project" value="InterPro"/>
</dbReference>
<evidence type="ECO:0000256" key="2">
    <source>
        <dbReference type="ARBA" id="ARBA00012438"/>
    </source>
</evidence>
<dbReference type="EC" id="2.7.13.3" evidence="2"/>
<dbReference type="OrthoDB" id="144293at2"/>
<dbReference type="GO" id="GO:0005524">
    <property type="term" value="F:ATP binding"/>
    <property type="evidence" value="ECO:0007669"/>
    <property type="project" value="UniProtKB-KW"/>
</dbReference>
<dbReference type="EMBL" id="AP012204">
    <property type="protein sequence ID" value="BAK35989.1"/>
    <property type="molecule type" value="Genomic_DNA"/>
</dbReference>
<feature type="transmembrane region" description="Helical" evidence="9">
    <location>
        <begin position="252"/>
        <end position="272"/>
    </location>
</feature>
<dbReference type="Gene3D" id="3.30.565.10">
    <property type="entry name" value="Histidine kinase-like ATPase, C-terminal domain"/>
    <property type="match status" value="1"/>
</dbReference>
<proteinExistence type="predicted"/>
<evidence type="ECO:0000256" key="5">
    <source>
        <dbReference type="ARBA" id="ARBA00022741"/>
    </source>
</evidence>
<accession>F5XKB7</accession>
<keyword evidence="7" id="KW-0067">ATP-binding</keyword>
<dbReference type="Proteomes" id="UP000007947">
    <property type="component" value="Chromosome"/>
</dbReference>
<keyword evidence="4" id="KW-0808">Transferase</keyword>
<keyword evidence="6 11" id="KW-0418">Kinase</keyword>
<dbReference type="AlphaFoldDB" id="F5XKB7"/>
<keyword evidence="9" id="KW-1133">Transmembrane helix</keyword>
<feature type="transmembrane region" description="Helical" evidence="9">
    <location>
        <begin position="226"/>
        <end position="246"/>
    </location>
</feature>
<evidence type="ECO:0000256" key="4">
    <source>
        <dbReference type="ARBA" id="ARBA00022679"/>
    </source>
</evidence>
<dbReference type="InterPro" id="IPR050482">
    <property type="entry name" value="Sensor_HK_TwoCompSys"/>
</dbReference>
<dbReference type="Gene3D" id="1.20.5.1930">
    <property type="match status" value="1"/>
</dbReference>
<feature type="transmembrane region" description="Helical" evidence="9">
    <location>
        <begin position="107"/>
        <end position="130"/>
    </location>
</feature>
<dbReference type="KEGG" id="mph:MLP_29750"/>
<dbReference type="PROSITE" id="PS51257">
    <property type="entry name" value="PROKAR_LIPOPROTEIN"/>
    <property type="match status" value="1"/>
</dbReference>
<keyword evidence="8" id="KW-0902">Two-component regulatory system</keyword>
<feature type="transmembrane region" description="Helical" evidence="9">
    <location>
        <begin position="321"/>
        <end position="342"/>
    </location>
</feature>
<evidence type="ECO:0000256" key="8">
    <source>
        <dbReference type="ARBA" id="ARBA00023012"/>
    </source>
</evidence>
<protein>
    <recommendedName>
        <fullName evidence="2">histidine kinase</fullName>
        <ecNumber evidence="2">2.7.13.3</ecNumber>
    </recommendedName>
</protein>
<feature type="transmembrane region" description="Helical" evidence="9">
    <location>
        <begin position="9"/>
        <end position="32"/>
    </location>
</feature>
<feature type="transmembrane region" description="Helical" evidence="9">
    <location>
        <begin position="284"/>
        <end position="309"/>
    </location>
</feature>
<evidence type="ECO:0000256" key="7">
    <source>
        <dbReference type="ARBA" id="ARBA00022840"/>
    </source>
</evidence>
<keyword evidence="3" id="KW-0597">Phosphoprotein</keyword>
<sequence>MRTLGPWPAVWLTLAVGCALATVVATILVLRAGGGLELISPTAPLGAIMTGCGAVVLSRRPGHRVGYVLVGFGLLWAVDGLLEAWYAVGITAPYGTPPDDVLPGTGFAYWFVARAGAFLLMGLPLLLVLYPTGRLITGRWRILAVGTVVASALLPVTLMLTPASVLELGMPAPPIPDPDLLSVPIPASVGFPLLVITRLITIAAVSPALLLAVVRHRRAVGVERRQLRWLLWAGIVCLFLTIIGVLAPASVLASGALFVAVAVTSISVVIGICEPDRYDVDGLVADTVAWGAVAGIVIGVDLVVVTAVSRLFGDQLNQRDVTITVLPLAMLLYIPLRNLIWARVRRLILGRRSDRYQVVSDLAARLETSGSVADQLPALIAAVADSFKLPYVAVEVLQPDGGRLMAEHGERPERVTELPIAYSEQSVGRLLLADRGGLRGLLTRADQALLLDVVRQAAIAVRLATLATELQASRERLVLAREEDRRRIRRDLHDGLGPLLGGVGLRLAAASQAVDPDPVRAKELIATSRTDLSAAVTEVRRLVHGLRPPALDDLGLLAAVEQQADLLRSEGLRVEVEATGLEDLPAAVEVAAYRIIAESLTNITRHAQASSARVRLVAGPDRLIVEVSDDGIGISSARTAGVGLLSLRERAGELGGSTAVTCPPEGGTKICVELPIGGMP</sequence>
<dbReference type="CDD" id="cd16917">
    <property type="entry name" value="HATPase_UhpB-NarQ-NarX-like"/>
    <property type="match status" value="1"/>
</dbReference>
<dbReference type="PANTHER" id="PTHR24421">
    <property type="entry name" value="NITRATE/NITRITE SENSOR PROTEIN NARX-RELATED"/>
    <property type="match status" value="1"/>
</dbReference>
<dbReference type="eggNOG" id="COG4585">
    <property type="taxonomic scope" value="Bacteria"/>
</dbReference>